<dbReference type="AlphaFoldDB" id="A0A6A6DV64"/>
<dbReference type="Proteomes" id="UP000800200">
    <property type="component" value="Unassembled WGS sequence"/>
</dbReference>
<organism evidence="1 2">
    <name type="scientific">Zopfia rhizophila CBS 207.26</name>
    <dbReference type="NCBI Taxonomy" id="1314779"/>
    <lineage>
        <taxon>Eukaryota</taxon>
        <taxon>Fungi</taxon>
        <taxon>Dikarya</taxon>
        <taxon>Ascomycota</taxon>
        <taxon>Pezizomycotina</taxon>
        <taxon>Dothideomycetes</taxon>
        <taxon>Dothideomycetes incertae sedis</taxon>
        <taxon>Zopfiaceae</taxon>
        <taxon>Zopfia</taxon>
    </lineage>
</organism>
<sequence>MNAQAGSTINSLPSTCCAAFKDCLCDVLTSIPTYLHEVDWVSEAKYIVAAAFTASLIVSLGIYIESRFPRVFTNLIDSSLIYIESRFPLPFKITSWMSNFVTRIMDPPTPSSAPRRHTCGPDIIYDPRRDFTRRICFDTPSIEIYGWPSKGGVIILEGAAAPDFDFLGIDRIHPPEKRHENPDEEDEFCKNLLLLGAKWLDSYARLALLKGAELDEGACIDALEEGQAPEPSLRERYWICVAWPSNGGLVVSEFDTTLWGFGRDADDFVPEDVARLRLCRNMDEKAAMLKERFRGKTFIDVEQYRGNAFINCWVWKEAGEHGTLQQTW</sequence>
<gene>
    <name evidence="1" type="ORF">K469DRAFT_713481</name>
</gene>
<accession>A0A6A6DV64</accession>
<dbReference type="EMBL" id="ML994651">
    <property type="protein sequence ID" value="KAF2181880.1"/>
    <property type="molecule type" value="Genomic_DNA"/>
</dbReference>
<name>A0A6A6DV64_9PEZI</name>
<keyword evidence="2" id="KW-1185">Reference proteome</keyword>
<evidence type="ECO:0000313" key="2">
    <source>
        <dbReference type="Proteomes" id="UP000800200"/>
    </source>
</evidence>
<dbReference type="OrthoDB" id="4487429at2759"/>
<evidence type="ECO:0000313" key="1">
    <source>
        <dbReference type="EMBL" id="KAF2181880.1"/>
    </source>
</evidence>
<proteinExistence type="predicted"/>
<reference evidence="1" key="1">
    <citation type="journal article" date="2020" name="Stud. Mycol.">
        <title>101 Dothideomycetes genomes: a test case for predicting lifestyles and emergence of pathogens.</title>
        <authorList>
            <person name="Haridas S."/>
            <person name="Albert R."/>
            <person name="Binder M."/>
            <person name="Bloem J."/>
            <person name="Labutti K."/>
            <person name="Salamov A."/>
            <person name="Andreopoulos B."/>
            <person name="Baker S."/>
            <person name="Barry K."/>
            <person name="Bills G."/>
            <person name="Bluhm B."/>
            <person name="Cannon C."/>
            <person name="Castanera R."/>
            <person name="Culley D."/>
            <person name="Daum C."/>
            <person name="Ezra D."/>
            <person name="Gonzalez J."/>
            <person name="Henrissat B."/>
            <person name="Kuo A."/>
            <person name="Liang C."/>
            <person name="Lipzen A."/>
            <person name="Lutzoni F."/>
            <person name="Magnuson J."/>
            <person name="Mondo S."/>
            <person name="Nolan M."/>
            <person name="Ohm R."/>
            <person name="Pangilinan J."/>
            <person name="Park H.-J."/>
            <person name="Ramirez L."/>
            <person name="Alfaro M."/>
            <person name="Sun H."/>
            <person name="Tritt A."/>
            <person name="Yoshinaga Y."/>
            <person name="Zwiers L.-H."/>
            <person name="Turgeon B."/>
            <person name="Goodwin S."/>
            <person name="Spatafora J."/>
            <person name="Crous P."/>
            <person name="Grigoriev I."/>
        </authorList>
    </citation>
    <scope>NUCLEOTIDE SEQUENCE</scope>
    <source>
        <strain evidence="1">CBS 207.26</strain>
    </source>
</reference>
<protein>
    <submittedName>
        <fullName evidence="1">Uncharacterized protein</fullName>
    </submittedName>
</protein>